<name>A0A250XF53_9CHLO</name>
<gene>
    <name evidence="2" type="ORF">CEUSTIGMA_g9146.t1</name>
</gene>
<dbReference type="EMBL" id="BEGY01000069">
    <property type="protein sequence ID" value="GAX81718.1"/>
    <property type="molecule type" value="Genomic_DNA"/>
</dbReference>
<organism evidence="2 3">
    <name type="scientific">Chlamydomonas eustigma</name>
    <dbReference type="NCBI Taxonomy" id="1157962"/>
    <lineage>
        <taxon>Eukaryota</taxon>
        <taxon>Viridiplantae</taxon>
        <taxon>Chlorophyta</taxon>
        <taxon>core chlorophytes</taxon>
        <taxon>Chlorophyceae</taxon>
        <taxon>CS clade</taxon>
        <taxon>Chlamydomonadales</taxon>
        <taxon>Chlamydomonadaceae</taxon>
        <taxon>Chlamydomonas</taxon>
    </lineage>
</organism>
<dbReference type="Proteomes" id="UP000232323">
    <property type="component" value="Unassembled WGS sequence"/>
</dbReference>
<proteinExistence type="predicted"/>
<dbReference type="AlphaFoldDB" id="A0A250XF53"/>
<evidence type="ECO:0000256" key="1">
    <source>
        <dbReference type="SAM" id="MobiDB-lite"/>
    </source>
</evidence>
<accession>A0A250XF53</accession>
<protein>
    <submittedName>
        <fullName evidence="2">Uncharacterized protein</fullName>
    </submittedName>
</protein>
<sequence>MSLHHSLIPRSQRPSAYIKRHQASHHGMLPAGSRPSLHQLLNNDGVPKKMSAPLAVRRAIIQALAINAELRPGRAKEEAVESIQSQWKTASVGDLEAMYSILDHLVVDDSRMREALLRGPLIFIETVVPLTLTSSELDIVRWRMSTMLLSLLQSRALWASRSREVSHGIILVLICGDVP</sequence>
<feature type="region of interest" description="Disordered" evidence="1">
    <location>
        <begin position="1"/>
        <end position="43"/>
    </location>
</feature>
<evidence type="ECO:0000313" key="3">
    <source>
        <dbReference type="Proteomes" id="UP000232323"/>
    </source>
</evidence>
<keyword evidence="3" id="KW-1185">Reference proteome</keyword>
<comment type="caution">
    <text evidence="2">The sequence shown here is derived from an EMBL/GenBank/DDBJ whole genome shotgun (WGS) entry which is preliminary data.</text>
</comment>
<evidence type="ECO:0000313" key="2">
    <source>
        <dbReference type="EMBL" id="GAX81718.1"/>
    </source>
</evidence>
<reference evidence="2 3" key="1">
    <citation type="submission" date="2017-08" db="EMBL/GenBank/DDBJ databases">
        <title>Acidophilic green algal genome provides insights into adaptation to an acidic environment.</title>
        <authorList>
            <person name="Hirooka S."/>
            <person name="Hirose Y."/>
            <person name="Kanesaki Y."/>
            <person name="Higuchi S."/>
            <person name="Fujiwara T."/>
            <person name="Onuma R."/>
            <person name="Era A."/>
            <person name="Ohbayashi R."/>
            <person name="Uzuka A."/>
            <person name="Nozaki H."/>
            <person name="Yoshikawa H."/>
            <person name="Miyagishima S.Y."/>
        </authorList>
    </citation>
    <scope>NUCLEOTIDE SEQUENCE [LARGE SCALE GENOMIC DNA]</scope>
    <source>
        <strain evidence="2 3">NIES-2499</strain>
    </source>
</reference>